<sequence length="174" mass="20496">MQKGFIQFSACGLLKDELREEVWLVRVRVEIDEKISDKEIVIKAPKYDAEVAQLYDSIQRRSAKVQQLVFYKGTSEYYLSLDDILFFDTVDRQVHAHTIDDEYVIHHRLYELETLLTGQFARVSKSAIINLSNIFSLTRSLSSVVVKFKNSNKQVYVSRRYYKPLKDRLERRGH</sequence>
<dbReference type="PROSITE" id="PS50930">
    <property type="entry name" value="HTH_LYTTR"/>
    <property type="match status" value="1"/>
</dbReference>
<dbReference type="GO" id="GO:0000156">
    <property type="term" value="F:phosphorelay response regulator activity"/>
    <property type="evidence" value="ECO:0007669"/>
    <property type="project" value="InterPro"/>
</dbReference>
<dbReference type="InterPro" id="IPR046947">
    <property type="entry name" value="LytR-like"/>
</dbReference>
<keyword evidence="2" id="KW-0238">DNA-binding</keyword>
<evidence type="ECO:0000313" key="2">
    <source>
        <dbReference type="EMBL" id="KRL22531.1"/>
    </source>
</evidence>
<gene>
    <name evidence="2" type="ORF">FC98_GL002419</name>
</gene>
<comment type="caution">
    <text evidence="2">The sequence shown here is derived from an EMBL/GenBank/DDBJ whole genome shotgun (WGS) entry which is preliminary data.</text>
</comment>
<dbReference type="Proteomes" id="UP000051439">
    <property type="component" value="Unassembled WGS sequence"/>
</dbReference>
<dbReference type="PATRIC" id="fig|1423766.4.peg.2511"/>
<name>A0A0R1P067_9LACO</name>
<evidence type="ECO:0000259" key="1">
    <source>
        <dbReference type="PROSITE" id="PS50930"/>
    </source>
</evidence>
<dbReference type="EMBL" id="AZEB01000006">
    <property type="protein sequence ID" value="KRL22531.1"/>
    <property type="molecule type" value="Genomic_DNA"/>
</dbReference>
<accession>A0A0R1P067</accession>
<dbReference type="Gene3D" id="2.40.50.1020">
    <property type="entry name" value="LytTr DNA-binding domain"/>
    <property type="match status" value="1"/>
</dbReference>
<dbReference type="AlphaFoldDB" id="A0A0R1P067"/>
<dbReference type="PANTHER" id="PTHR37299:SF4">
    <property type="entry name" value="TRANSCRIPTIONAL REGULATOR"/>
    <property type="match status" value="1"/>
</dbReference>
<dbReference type="GO" id="GO:0003677">
    <property type="term" value="F:DNA binding"/>
    <property type="evidence" value="ECO:0007669"/>
    <property type="project" value="UniProtKB-KW"/>
</dbReference>
<evidence type="ECO:0000313" key="3">
    <source>
        <dbReference type="Proteomes" id="UP000051439"/>
    </source>
</evidence>
<dbReference type="InterPro" id="IPR007492">
    <property type="entry name" value="LytTR_DNA-bd_dom"/>
</dbReference>
<dbReference type="Pfam" id="PF04397">
    <property type="entry name" value="LytTR"/>
    <property type="match status" value="1"/>
</dbReference>
<reference evidence="2 3" key="1">
    <citation type="journal article" date="2015" name="Genome Announc.">
        <title>Expanding the biotechnology potential of lactobacilli through comparative genomics of 213 strains and associated genera.</title>
        <authorList>
            <person name="Sun Z."/>
            <person name="Harris H.M."/>
            <person name="McCann A."/>
            <person name="Guo C."/>
            <person name="Argimon S."/>
            <person name="Zhang W."/>
            <person name="Yang X."/>
            <person name="Jeffery I.B."/>
            <person name="Cooney J.C."/>
            <person name="Kagawa T.F."/>
            <person name="Liu W."/>
            <person name="Song Y."/>
            <person name="Salvetti E."/>
            <person name="Wrobel A."/>
            <person name="Rasinkangas P."/>
            <person name="Parkhill J."/>
            <person name="Rea M.C."/>
            <person name="O'Sullivan O."/>
            <person name="Ritari J."/>
            <person name="Douillard F.P."/>
            <person name="Paul Ross R."/>
            <person name="Yang R."/>
            <person name="Briner A.E."/>
            <person name="Felis G.E."/>
            <person name="de Vos W.M."/>
            <person name="Barrangou R."/>
            <person name="Klaenhammer T.R."/>
            <person name="Caufield P.W."/>
            <person name="Cui Y."/>
            <person name="Zhang H."/>
            <person name="O'Toole P.W."/>
        </authorList>
    </citation>
    <scope>NUCLEOTIDE SEQUENCE [LARGE SCALE GENOMIC DNA]</scope>
    <source>
        <strain evidence="2 3">DSM 19906</strain>
    </source>
</reference>
<proteinExistence type="predicted"/>
<dbReference type="PANTHER" id="PTHR37299">
    <property type="entry name" value="TRANSCRIPTIONAL REGULATOR-RELATED"/>
    <property type="match status" value="1"/>
</dbReference>
<protein>
    <submittedName>
        <fullName evidence="2">LytTr DNA-binding domain protein</fullName>
    </submittedName>
</protein>
<organism evidence="2 3">
    <name type="scientific">Lentilactobacillus kisonensis DSM 19906 = JCM 15041</name>
    <dbReference type="NCBI Taxonomy" id="1423766"/>
    <lineage>
        <taxon>Bacteria</taxon>
        <taxon>Bacillati</taxon>
        <taxon>Bacillota</taxon>
        <taxon>Bacilli</taxon>
        <taxon>Lactobacillales</taxon>
        <taxon>Lactobacillaceae</taxon>
        <taxon>Lentilactobacillus</taxon>
    </lineage>
</organism>
<feature type="domain" description="HTH LytTR-type" evidence="1">
    <location>
        <begin position="68"/>
        <end position="171"/>
    </location>
</feature>
<dbReference type="SMART" id="SM00850">
    <property type="entry name" value="LytTR"/>
    <property type="match status" value="1"/>
</dbReference>
<keyword evidence="3" id="KW-1185">Reference proteome</keyword>